<keyword evidence="4" id="KW-1185">Reference proteome</keyword>
<accession>A0A9P3GJ46</accession>
<dbReference type="InterPro" id="IPR008972">
    <property type="entry name" value="Cupredoxin"/>
</dbReference>
<feature type="domain" description="Plastocyanin-like" evidence="2">
    <location>
        <begin position="40"/>
        <end position="90"/>
    </location>
</feature>
<gene>
    <name evidence="3" type="ORF">PsYK624_123000</name>
</gene>
<evidence type="ECO:0000313" key="3">
    <source>
        <dbReference type="EMBL" id="GJE96107.1"/>
    </source>
</evidence>
<dbReference type="Proteomes" id="UP000703269">
    <property type="component" value="Unassembled WGS sequence"/>
</dbReference>
<protein>
    <recommendedName>
        <fullName evidence="2">Plastocyanin-like domain-containing protein</fullName>
    </recommendedName>
</protein>
<dbReference type="GO" id="GO:0005507">
    <property type="term" value="F:copper ion binding"/>
    <property type="evidence" value="ECO:0007669"/>
    <property type="project" value="InterPro"/>
</dbReference>
<dbReference type="InterPro" id="IPR011707">
    <property type="entry name" value="Cu-oxidase-like_N"/>
</dbReference>
<name>A0A9P3GJ46_9APHY</name>
<comment type="caution">
    <text evidence="3">The sequence shown here is derived from an EMBL/GenBank/DDBJ whole genome shotgun (WGS) entry which is preliminary data.</text>
</comment>
<dbReference type="OrthoDB" id="2121828at2759"/>
<evidence type="ECO:0000313" key="4">
    <source>
        <dbReference type="Proteomes" id="UP000703269"/>
    </source>
</evidence>
<dbReference type="SUPFAM" id="SSF49503">
    <property type="entry name" value="Cupredoxins"/>
    <property type="match status" value="1"/>
</dbReference>
<dbReference type="Gene3D" id="2.60.40.420">
    <property type="entry name" value="Cupredoxins - blue copper proteins"/>
    <property type="match status" value="1"/>
</dbReference>
<reference evidence="3 4" key="1">
    <citation type="submission" date="2021-08" db="EMBL/GenBank/DDBJ databases">
        <title>Draft Genome Sequence of Phanerochaete sordida strain YK-624.</title>
        <authorList>
            <person name="Mori T."/>
            <person name="Dohra H."/>
            <person name="Suzuki T."/>
            <person name="Kawagishi H."/>
            <person name="Hirai H."/>
        </authorList>
    </citation>
    <scope>NUCLEOTIDE SEQUENCE [LARGE SCALE GENOMIC DNA]</scope>
    <source>
        <strain evidence="3 4">YK-624</strain>
    </source>
</reference>
<evidence type="ECO:0000256" key="1">
    <source>
        <dbReference type="ARBA" id="ARBA00010609"/>
    </source>
</evidence>
<dbReference type="AlphaFoldDB" id="A0A9P3GJ46"/>
<proteinExistence type="inferred from homology"/>
<sequence>MPSLEPITQDNFVLNGLAGHWPPQTHSYDFVVSQIEGATDGLNRPMLVVEDMHPGPTVQANLGDRIVVNVTDMLQNRTAIHRRCLFKDQTTF</sequence>
<dbReference type="Pfam" id="PF07732">
    <property type="entry name" value="Cu-oxidase_3"/>
    <property type="match status" value="1"/>
</dbReference>
<organism evidence="3 4">
    <name type="scientific">Phanerochaete sordida</name>
    <dbReference type="NCBI Taxonomy" id="48140"/>
    <lineage>
        <taxon>Eukaryota</taxon>
        <taxon>Fungi</taxon>
        <taxon>Dikarya</taxon>
        <taxon>Basidiomycota</taxon>
        <taxon>Agaricomycotina</taxon>
        <taxon>Agaricomycetes</taxon>
        <taxon>Polyporales</taxon>
        <taxon>Phanerochaetaceae</taxon>
        <taxon>Phanerochaete</taxon>
    </lineage>
</organism>
<dbReference type="EMBL" id="BPQB01000056">
    <property type="protein sequence ID" value="GJE96107.1"/>
    <property type="molecule type" value="Genomic_DNA"/>
</dbReference>
<comment type="similarity">
    <text evidence="1">Belongs to the multicopper oxidase family.</text>
</comment>
<evidence type="ECO:0000259" key="2">
    <source>
        <dbReference type="Pfam" id="PF07732"/>
    </source>
</evidence>